<evidence type="ECO:0000256" key="1">
    <source>
        <dbReference type="SAM" id="SignalP"/>
    </source>
</evidence>
<sequence>MKMLKVGCALLVGVGLLSACGLVAKAIPPIELANKNALNLKDEKIAVEFAALPTLAKQDVNSSGQITATFGDAEKPDTKGFTPGAIDAALKLVAVDVSGLTCNAPAAFDLKIEATGKVFETGNPNIVADASASTTVNITKTGEAYTLKSGSEIKMVFGSNLLNIVTSGGNNTAQVNYTVSSTNDQLAGCRIEFTVGDQIVVLRDWH</sequence>
<feature type="chain" id="PRO_5045162729" description="Lipoprotein" evidence="1">
    <location>
        <begin position="20"/>
        <end position="206"/>
    </location>
</feature>
<comment type="caution">
    <text evidence="2">The sequence shown here is derived from an EMBL/GenBank/DDBJ whole genome shotgun (WGS) entry which is preliminary data.</text>
</comment>
<organism evidence="2 3">
    <name type="scientific">Deinococcus roseus</name>
    <dbReference type="NCBI Taxonomy" id="392414"/>
    <lineage>
        <taxon>Bacteria</taxon>
        <taxon>Thermotogati</taxon>
        <taxon>Deinococcota</taxon>
        <taxon>Deinococci</taxon>
        <taxon>Deinococcales</taxon>
        <taxon>Deinococcaceae</taxon>
        <taxon>Deinococcus</taxon>
    </lineage>
</organism>
<name>A0ABQ2DA14_9DEIO</name>
<gene>
    <name evidence="2" type="ORF">GCM10008938_38260</name>
</gene>
<keyword evidence="1" id="KW-0732">Signal</keyword>
<dbReference type="RefSeq" id="WP_189005459.1">
    <property type="nucleotide sequence ID" value="NZ_BMOD01000019.1"/>
</dbReference>
<evidence type="ECO:0000313" key="3">
    <source>
        <dbReference type="Proteomes" id="UP000632222"/>
    </source>
</evidence>
<accession>A0ABQ2DA14</accession>
<dbReference type="EMBL" id="BMOD01000019">
    <property type="protein sequence ID" value="GGJ48605.1"/>
    <property type="molecule type" value="Genomic_DNA"/>
</dbReference>
<feature type="signal peptide" evidence="1">
    <location>
        <begin position="1"/>
        <end position="19"/>
    </location>
</feature>
<proteinExistence type="predicted"/>
<dbReference type="Proteomes" id="UP000632222">
    <property type="component" value="Unassembled WGS sequence"/>
</dbReference>
<reference evidence="3" key="1">
    <citation type="journal article" date="2019" name="Int. J. Syst. Evol. Microbiol.">
        <title>The Global Catalogue of Microorganisms (GCM) 10K type strain sequencing project: providing services to taxonomists for standard genome sequencing and annotation.</title>
        <authorList>
            <consortium name="The Broad Institute Genomics Platform"/>
            <consortium name="The Broad Institute Genome Sequencing Center for Infectious Disease"/>
            <person name="Wu L."/>
            <person name="Ma J."/>
        </authorList>
    </citation>
    <scope>NUCLEOTIDE SEQUENCE [LARGE SCALE GENOMIC DNA]</scope>
    <source>
        <strain evidence="3">JCM 14370</strain>
    </source>
</reference>
<keyword evidence="3" id="KW-1185">Reference proteome</keyword>
<protein>
    <recommendedName>
        <fullName evidence="4">Lipoprotein</fullName>
    </recommendedName>
</protein>
<evidence type="ECO:0008006" key="4">
    <source>
        <dbReference type="Google" id="ProtNLM"/>
    </source>
</evidence>
<dbReference type="PROSITE" id="PS51257">
    <property type="entry name" value="PROKAR_LIPOPROTEIN"/>
    <property type="match status" value="1"/>
</dbReference>
<evidence type="ECO:0000313" key="2">
    <source>
        <dbReference type="EMBL" id="GGJ48605.1"/>
    </source>
</evidence>